<gene>
    <name evidence="2" type="ORF">GGQ61_002766</name>
</gene>
<keyword evidence="3" id="KW-1185">Reference proteome</keyword>
<accession>A0A840A0W4</accession>
<dbReference type="InterPro" id="IPR036388">
    <property type="entry name" value="WH-like_DNA-bd_sf"/>
</dbReference>
<dbReference type="EMBL" id="JACIDK010000003">
    <property type="protein sequence ID" value="MBB3892038.1"/>
    <property type="molecule type" value="Genomic_DNA"/>
</dbReference>
<dbReference type="Proteomes" id="UP000530564">
    <property type="component" value="Unassembled WGS sequence"/>
</dbReference>
<evidence type="ECO:0000313" key="3">
    <source>
        <dbReference type="Proteomes" id="UP000530564"/>
    </source>
</evidence>
<dbReference type="SUPFAM" id="SSF46785">
    <property type="entry name" value="Winged helix' DNA-binding domain"/>
    <property type="match status" value="1"/>
</dbReference>
<dbReference type="InterPro" id="IPR000847">
    <property type="entry name" value="LysR_HTH_N"/>
</dbReference>
<feature type="domain" description="HTH lysR-type" evidence="1">
    <location>
        <begin position="3"/>
        <end position="44"/>
    </location>
</feature>
<name>A0A840A0W4_9CAUL</name>
<keyword evidence="2" id="KW-0238">DNA-binding</keyword>
<evidence type="ECO:0000259" key="1">
    <source>
        <dbReference type="Pfam" id="PF00126"/>
    </source>
</evidence>
<dbReference type="InterPro" id="IPR036390">
    <property type="entry name" value="WH_DNA-bd_sf"/>
</dbReference>
<dbReference type="GO" id="GO:0003677">
    <property type="term" value="F:DNA binding"/>
    <property type="evidence" value="ECO:0007669"/>
    <property type="project" value="UniProtKB-KW"/>
</dbReference>
<evidence type="ECO:0000313" key="2">
    <source>
        <dbReference type="EMBL" id="MBB3892038.1"/>
    </source>
</evidence>
<dbReference type="Gene3D" id="1.10.10.10">
    <property type="entry name" value="Winged helix-like DNA-binding domain superfamily/Winged helix DNA-binding domain"/>
    <property type="match status" value="1"/>
</dbReference>
<dbReference type="GO" id="GO:0003700">
    <property type="term" value="F:DNA-binding transcription factor activity"/>
    <property type="evidence" value="ECO:0007669"/>
    <property type="project" value="InterPro"/>
</dbReference>
<organism evidence="2 3">
    <name type="scientific">Phenylobacterium haematophilum</name>
    <dbReference type="NCBI Taxonomy" id="98513"/>
    <lineage>
        <taxon>Bacteria</taxon>
        <taxon>Pseudomonadati</taxon>
        <taxon>Pseudomonadota</taxon>
        <taxon>Alphaproteobacteria</taxon>
        <taxon>Caulobacterales</taxon>
        <taxon>Caulobacteraceae</taxon>
        <taxon>Phenylobacterium</taxon>
    </lineage>
</organism>
<reference evidence="2 3" key="1">
    <citation type="submission" date="2020-08" db="EMBL/GenBank/DDBJ databases">
        <title>Genomic Encyclopedia of Type Strains, Phase IV (KMG-IV): sequencing the most valuable type-strain genomes for metagenomic binning, comparative biology and taxonomic classification.</title>
        <authorList>
            <person name="Goeker M."/>
        </authorList>
    </citation>
    <scope>NUCLEOTIDE SEQUENCE [LARGE SCALE GENOMIC DNA]</scope>
    <source>
        <strain evidence="2 3">DSM 21793</strain>
    </source>
</reference>
<dbReference type="Pfam" id="PF00126">
    <property type="entry name" value="HTH_1"/>
    <property type="match status" value="1"/>
</dbReference>
<comment type="caution">
    <text evidence="2">The sequence shown here is derived from an EMBL/GenBank/DDBJ whole genome shotgun (WGS) entry which is preliminary data.</text>
</comment>
<dbReference type="AlphaFoldDB" id="A0A840A0W4"/>
<sequence>MNLAADELCVTHGAIGRQARGLERLCSVRLTQGPRNSLRLTEAGLSLAESLGSAFGIERSFTTLR</sequence>
<protein>
    <submittedName>
        <fullName evidence="2">DNA-binding transcriptional LysR family regulator</fullName>
    </submittedName>
</protein>
<proteinExistence type="predicted"/>